<evidence type="ECO:0000313" key="6">
    <source>
        <dbReference type="EMBL" id="QCZ36707.1"/>
    </source>
</evidence>
<dbReference type="RefSeq" id="WP_139592190.1">
    <property type="nucleotide sequence ID" value="NZ_CP040825.1"/>
</dbReference>
<dbReference type="GO" id="GO:0006412">
    <property type="term" value="P:translation"/>
    <property type="evidence" value="ECO:0007669"/>
    <property type="project" value="UniProtKB-UniRule"/>
</dbReference>
<dbReference type="Proteomes" id="UP000305457">
    <property type="component" value="Chromosome"/>
</dbReference>
<dbReference type="HAMAP" id="MF_00294">
    <property type="entry name" value="Ribosomal_bL33"/>
    <property type="match status" value="1"/>
</dbReference>
<comment type="similarity">
    <text evidence="1 5">Belongs to the bacterial ribosomal protein bL33 family.</text>
</comment>
<proteinExistence type="inferred from homology"/>
<dbReference type="KEGG" id="mnh:FG904_01640"/>
<evidence type="ECO:0000313" key="9">
    <source>
        <dbReference type="Proteomes" id="UP000315201"/>
    </source>
</evidence>
<dbReference type="NCBIfam" id="NF001764">
    <property type="entry name" value="PRK00504.1"/>
    <property type="match status" value="1"/>
</dbReference>
<evidence type="ECO:0000313" key="8">
    <source>
        <dbReference type="Proteomes" id="UP000305457"/>
    </source>
</evidence>
<dbReference type="EMBL" id="CP040825">
    <property type="protein sequence ID" value="QCZ36707.1"/>
    <property type="molecule type" value="Genomic_DNA"/>
</dbReference>
<evidence type="ECO:0000313" key="7">
    <source>
        <dbReference type="EMBL" id="QDF64998.1"/>
    </source>
</evidence>
<dbReference type="GO" id="GO:0003735">
    <property type="term" value="F:structural constituent of ribosome"/>
    <property type="evidence" value="ECO:0007669"/>
    <property type="project" value="InterPro"/>
</dbReference>
<dbReference type="InterPro" id="IPR038584">
    <property type="entry name" value="Ribosomal_bL33_sf"/>
</dbReference>
<name>A0A4Y6I7W5_9MOLU</name>
<dbReference type="GO" id="GO:0005840">
    <property type="term" value="C:ribosome"/>
    <property type="evidence" value="ECO:0007669"/>
    <property type="project" value="UniProtKB-KW"/>
</dbReference>
<keyword evidence="3 5" id="KW-0687">Ribonucleoprotein</keyword>
<evidence type="ECO:0000256" key="2">
    <source>
        <dbReference type="ARBA" id="ARBA00022980"/>
    </source>
</evidence>
<dbReference type="NCBIfam" id="NF001860">
    <property type="entry name" value="PRK00595.1"/>
    <property type="match status" value="1"/>
</dbReference>
<evidence type="ECO:0000256" key="3">
    <source>
        <dbReference type="ARBA" id="ARBA00023274"/>
    </source>
</evidence>
<dbReference type="AlphaFoldDB" id="A0A4Y6I7W5"/>
<gene>
    <name evidence="5 7" type="primary">rpmG</name>
    <name evidence="6" type="ORF">FG904_01640</name>
    <name evidence="7" type="ORF">FIV53_01645</name>
</gene>
<sequence length="50" mass="5911">MAREGFTLVCVECKMENYISKKNKKNHPEKVEVKKYCSKCNAHVNHKEKK</sequence>
<dbReference type="PROSITE" id="PS00582">
    <property type="entry name" value="RIBOSOMAL_L33"/>
    <property type="match status" value="1"/>
</dbReference>
<accession>A0A5B7XVH7</accession>
<organism evidence="7 9">
    <name type="scientific">Mycoplasma nasistruthionis</name>
    <dbReference type="NCBI Taxonomy" id="353852"/>
    <lineage>
        <taxon>Bacteria</taxon>
        <taxon>Bacillati</taxon>
        <taxon>Mycoplasmatota</taxon>
        <taxon>Mollicutes</taxon>
        <taxon>Mycoplasmataceae</taxon>
        <taxon>Mycoplasma</taxon>
    </lineage>
</organism>
<reference evidence="6 8" key="2">
    <citation type="submission" date="2019-06" db="EMBL/GenBank/DDBJ databases">
        <title>Mycoplasma sp. 2F1A isolated from ostrich.</title>
        <authorList>
            <person name="Spergser J."/>
        </authorList>
    </citation>
    <scope>NUCLEOTIDE SEQUENCE [LARGE SCALE GENOMIC DNA]</scope>
    <source>
        <strain evidence="6 8">2F1A</strain>
    </source>
</reference>
<evidence type="ECO:0000256" key="4">
    <source>
        <dbReference type="ARBA" id="ARBA00035176"/>
    </source>
</evidence>
<dbReference type="Gene3D" id="2.20.28.120">
    <property type="entry name" value="Ribosomal protein L33"/>
    <property type="match status" value="1"/>
</dbReference>
<dbReference type="GO" id="GO:0005737">
    <property type="term" value="C:cytoplasm"/>
    <property type="evidence" value="ECO:0007669"/>
    <property type="project" value="UniProtKB-ARBA"/>
</dbReference>
<keyword evidence="2 5" id="KW-0689">Ribosomal protein</keyword>
<protein>
    <recommendedName>
        <fullName evidence="4 5">Large ribosomal subunit protein bL33</fullName>
    </recommendedName>
</protein>
<reference evidence="7 9" key="1">
    <citation type="submission" date="2019-06" db="EMBL/GenBank/DDBJ databases">
        <title>Mycoplasma nasistruthionis sp. nov. str Ms03.</title>
        <authorList>
            <person name="Botes A."/>
        </authorList>
    </citation>
    <scope>NUCLEOTIDE SEQUENCE [LARGE SCALE GENOMIC DNA]</scope>
    <source>
        <strain evidence="7 9">Ms03</strain>
    </source>
</reference>
<accession>A0A4Y6I7W5</accession>
<evidence type="ECO:0000256" key="5">
    <source>
        <dbReference type="HAMAP-Rule" id="MF_00294"/>
    </source>
</evidence>
<dbReference type="SUPFAM" id="SSF57829">
    <property type="entry name" value="Zn-binding ribosomal proteins"/>
    <property type="match status" value="1"/>
</dbReference>
<dbReference type="InterPro" id="IPR001705">
    <property type="entry name" value="Ribosomal_bL33"/>
</dbReference>
<dbReference type="GO" id="GO:1990904">
    <property type="term" value="C:ribonucleoprotein complex"/>
    <property type="evidence" value="ECO:0007669"/>
    <property type="project" value="UniProtKB-KW"/>
</dbReference>
<evidence type="ECO:0000256" key="1">
    <source>
        <dbReference type="ARBA" id="ARBA00007596"/>
    </source>
</evidence>
<keyword evidence="9" id="KW-1185">Reference proteome</keyword>
<dbReference type="EMBL" id="CP041147">
    <property type="protein sequence ID" value="QDF64998.1"/>
    <property type="molecule type" value="Genomic_DNA"/>
</dbReference>
<dbReference type="InterPro" id="IPR018264">
    <property type="entry name" value="Ribosomal_bL33_CS"/>
</dbReference>
<dbReference type="Proteomes" id="UP000315201">
    <property type="component" value="Chromosome"/>
</dbReference>
<dbReference type="OrthoDB" id="9801333at2"/>
<dbReference type="InterPro" id="IPR011332">
    <property type="entry name" value="Ribosomal_zn-bd"/>
</dbReference>
<dbReference type="Pfam" id="PF00471">
    <property type="entry name" value="Ribosomal_L33"/>
    <property type="match status" value="1"/>
</dbReference>
<dbReference type="NCBIfam" id="TIGR01023">
    <property type="entry name" value="rpmG_bact"/>
    <property type="match status" value="1"/>
</dbReference>